<organism evidence="1 2">
    <name type="scientific">Lymnaea stagnalis</name>
    <name type="common">Great pond snail</name>
    <name type="synonym">Helix stagnalis</name>
    <dbReference type="NCBI Taxonomy" id="6523"/>
    <lineage>
        <taxon>Eukaryota</taxon>
        <taxon>Metazoa</taxon>
        <taxon>Spiralia</taxon>
        <taxon>Lophotrochozoa</taxon>
        <taxon>Mollusca</taxon>
        <taxon>Gastropoda</taxon>
        <taxon>Heterobranchia</taxon>
        <taxon>Euthyneura</taxon>
        <taxon>Panpulmonata</taxon>
        <taxon>Hygrophila</taxon>
        <taxon>Lymnaeoidea</taxon>
        <taxon>Lymnaeidae</taxon>
        <taxon>Lymnaea</taxon>
    </lineage>
</organism>
<accession>A0AAV2HKZ4</accession>
<dbReference type="AlphaFoldDB" id="A0AAV2HKZ4"/>
<gene>
    <name evidence="1" type="ORF">GSLYS_00008043001</name>
</gene>
<dbReference type="EMBL" id="CAXITT010000161">
    <property type="protein sequence ID" value="CAL1534083.1"/>
    <property type="molecule type" value="Genomic_DNA"/>
</dbReference>
<proteinExistence type="predicted"/>
<evidence type="ECO:0000313" key="2">
    <source>
        <dbReference type="Proteomes" id="UP001497497"/>
    </source>
</evidence>
<protein>
    <submittedName>
        <fullName evidence="1">Uncharacterized protein</fullName>
    </submittedName>
</protein>
<evidence type="ECO:0000313" key="1">
    <source>
        <dbReference type="EMBL" id="CAL1534083.1"/>
    </source>
</evidence>
<reference evidence="1 2" key="1">
    <citation type="submission" date="2024-04" db="EMBL/GenBank/DDBJ databases">
        <authorList>
            <consortium name="Genoscope - CEA"/>
            <person name="William W."/>
        </authorList>
    </citation>
    <scope>NUCLEOTIDE SEQUENCE [LARGE SCALE GENOMIC DNA]</scope>
</reference>
<keyword evidence="2" id="KW-1185">Reference proteome</keyword>
<name>A0AAV2HKZ4_LYMST</name>
<feature type="non-terminal residue" evidence="1">
    <location>
        <position position="1"/>
    </location>
</feature>
<sequence>GTSAESTFFEHGNMIVTQWDALPNSSRFLSLLGQTQKRPLSFEIWEFPEISETQTLLPCFLTLNSLYIIVHDIISNGVDLQLVSEKILLIQACVHRPEIIIACLYPHTLNAEEIEEDFKREALREHIKARYVFLNLEYSDMLDRLHQAIYEACENMKDSSFERDRTLSQRQVPSSFIKAAQRAKEMKKDKKICSMEEFFSGIECTSADLEDGVDANLKSML</sequence>
<dbReference type="Proteomes" id="UP001497497">
    <property type="component" value="Unassembled WGS sequence"/>
</dbReference>
<comment type="caution">
    <text evidence="1">The sequence shown here is derived from an EMBL/GenBank/DDBJ whole genome shotgun (WGS) entry which is preliminary data.</text>
</comment>